<reference evidence="2" key="1">
    <citation type="journal article" date="2019" name="Int. J. Syst. Evol. Microbiol.">
        <title>The Global Catalogue of Microorganisms (GCM) 10K type strain sequencing project: providing services to taxonomists for standard genome sequencing and annotation.</title>
        <authorList>
            <consortium name="The Broad Institute Genomics Platform"/>
            <consortium name="The Broad Institute Genome Sequencing Center for Infectious Disease"/>
            <person name="Wu L."/>
            <person name="Ma J."/>
        </authorList>
    </citation>
    <scope>NUCLEOTIDE SEQUENCE [LARGE SCALE GENOMIC DNA]</scope>
    <source>
        <strain evidence="2">CCUG 51308</strain>
    </source>
</reference>
<dbReference type="EMBL" id="JBHTBR010000005">
    <property type="protein sequence ID" value="MFC7292654.1"/>
    <property type="molecule type" value="Genomic_DNA"/>
</dbReference>
<keyword evidence="2" id="KW-1185">Reference proteome</keyword>
<name>A0ABW2INX9_9PROT</name>
<organism evidence="1 2">
    <name type="scientific">Hirschia litorea</name>
    <dbReference type="NCBI Taxonomy" id="1199156"/>
    <lineage>
        <taxon>Bacteria</taxon>
        <taxon>Pseudomonadati</taxon>
        <taxon>Pseudomonadota</taxon>
        <taxon>Alphaproteobacteria</taxon>
        <taxon>Hyphomonadales</taxon>
        <taxon>Hyphomonadaceae</taxon>
        <taxon>Hirschia</taxon>
    </lineage>
</organism>
<protein>
    <submittedName>
        <fullName evidence="1">DUF1365 domain-containing protein</fullName>
    </submittedName>
</protein>
<evidence type="ECO:0000313" key="1">
    <source>
        <dbReference type="EMBL" id="MFC7292654.1"/>
    </source>
</evidence>
<dbReference type="Proteomes" id="UP001596492">
    <property type="component" value="Unassembled WGS sequence"/>
</dbReference>
<dbReference type="RefSeq" id="WP_382168259.1">
    <property type="nucleotide sequence ID" value="NZ_JBHTBR010000005.1"/>
</dbReference>
<comment type="caution">
    <text evidence="1">The sequence shown here is derived from an EMBL/GenBank/DDBJ whole genome shotgun (WGS) entry which is preliminary data.</text>
</comment>
<accession>A0ABW2INX9</accession>
<dbReference type="PANTHER" id="PTHR33973:SF4">
    <property type="entry name" value="OS07G0153300 PROTEIN"/>
    <property type="match status" value="1"/>
</dbReference>
<dbReference type="Pfam" id="PF07103">
    <property type="entry name" value="DUF1365"/>
    <property type="match status" value="1"/>
</dbReference>
<proteinExistence type="predicted"/>
<gene>
    <name evidence="1" type="ORF">ACFQS8_13565</name>
</gene>
<evidence type="ECO:0000313" key="2">
    <source>
        <dbReference type="Proteomes" id="UP001596492"/>
    </source>
</evidence>
<dbReference type="PANTHER" id="PTHR33973">
    <property type="entry name" value="OS07G0153300 PROTEIN"/>
    <property type="match status" value="1"/>
</dbReference>
<dbReference type="InterPro" id="IPR010775">
    <property type="entry name" value="DUF1365"/>
</dbReference>
<sequence>MNITSPIKPPPQLLRADVFHGRKGKIKNAFTYKTDYVLLDVTQESTSWPTAMSHNRFNLWTIRDTDYGQGNTTLQAYAHQLANECAIPVQAHAHIQLLTMPACLGFSFNPISFWLFKNKHGQLIAIVAEVTNVGRDRHSYLCKNAHFSPITSKDTISIDKAMHVSPYQPLHGRYEFQFDVNESTVNIGIFYTNPTEGGMVAKLAGHLAPLSTKEIIISSLRLPFGALRVMFLIYFQALKLKMKGAHFRRRPTPPAQELSK</sequence>